<gene>
    <name evidence="2" type="ORF">BCR44DRAFT_43435</name>
</gene>
<evidence type="ECO:0000256" key="1">
    <source>
        <dbReference type="SAM" id="Phobius"/>
    </source>
</evidence>
<sequence length="182" mass="20312">MSTPTNNQTNNSNVSTSADKADQVDELPTTCCCCFPIRLGVFVLIILSLAQLIYALVSDVILRTDQSKPRTRYPNDIVGYIFTGINFLVYFGLLIGAIKRDSKTYRPFAQVNLALFWVSVVLSIIGVFMSVSEFGAGALPVALVMLVFIWLIAGYFTWILYKYTDVLAKEEKGRELKSMEQA</sequence>
<feature type="transmembrane region" description="Helical" evidence="1">
    <location>
        <begin position="77"/>
        <end position="98"/>
    </location>
</feature>
<dbReference type="AlphaFoldDB" id="A0A1Y2HGD1"/>
<dbReference type="OrthoDB" id="3239304at2759"/>
<evidence type="ECO:0008006" key="4">
    <source>
        <dbReference type="Google" id="ProtNLM"/>
    </source>
</evidence>
<organism evidence="2 3">
    <name type="scientific">Catenaria anguillulae PL171</name>
    <dbReference type="NCBI Taxonomy" id="765915"/>
    <lineage>
        <taxon>Eukaryota</taxon>
        <taxon>Fungi</taxon>
        <taxon>Fungi incertae sedis</taxon>
        <taxon>Blastocladiomycota</taxon>
        <taxon>Blastocladiomycetes</taxon>
        <taxon>Blastocladiales</taxon>
        <taxon>Catenariaceae</taxon>
        <taxon>Catenaria</taxon>
    </lineage>
</organism>
<feature type="transmembrane region" description="Helical" evidence="1">
    <location>
        <begin position="39"/>
        <end position="57"/>
    </location>
</feature>
<feature type="transmembrane region" description="Helical" evidence="1">
    <location>
        <begin position="137"/>
        <end position="161"/>
    </location>
</feature>
<evidence type="ECO:0000313" key="3">
    <source>
        <dbReference type="Proteomes" id="UP000193411"/>
    </source>
</evidence>
<reference evidence="2 3" key="1">
    <citation type="submission" date="2016-07" db="EMBL/GenBank/DDBJ databases">
        <title>Pervasive Adenine N6-methylation of Active Genes in Fungi.</title>
        <authorList>
            <consortium name="DOE Joint Genome Institute"/>
            <person name="Mondo S.J."/>
            <person name="Dannebaum R.O."/>
            <person name="Kuo R.C."/>
            <person name="Labutti K."/>
            <person name="Haridas S."/>
            <person name="Kuo A."/>
            <person name="Salamov A."/>
            <person name="Ahrendt S.R."/>
            <person name="Lipzen A."/>
            <person name="Sullivan W."/>
            <person name="Andreopoulos W.B."/>
            <person name="Clum A."/>
            <person name="Lindquist E."/>
            <person name="Daum C."/>
            <person name="Ramamoorthy G.K."/>
            <person name="Gryganskyi A."/>
            <person name="Culley D."/>
            <person name="Magnuson J.K."/>
            <person name="James T.Y."/>
            <person name="O'Malley M.A."/>
            <person name="Stajich J.E."/>
            <person name="Spatafora J.W."/>
            <person name="Visel A."/>
            <person name="Grigoriev I.V."/>
        </authorList>
    </citation>
    <scope>NUCLEOTIDE SEQUENCE [LARGE SCALE GENOMIC DNA]</scope>
    <source>
        <strain evidence="2 3">PL171</strain>
    </source>
</reference>
<keyword evidence="1" id="KW-0812">Transmembrane</keyword>
<evidence type="ECO:0000313" key="2">
    <source>
        <dbReference type="EMBL" id="ORZ33599.1"/>
    </source>
</evidence>
<feature type="transmembrane region" description="Helical" evidence="1">
    <location>
        <begin position="110"/>
        <end position="131"/>
    </location>
</feature>
<accession>A0A1Y2HGD1</accession>
<keyword evidence="3" id="KW-1185">Reference proteome</keyword>
<proteinExistence type="predicted"/>
<protein>
    <recommendedName>
        <fullName evidence="4">MARVEL domain-containing protein</fullName>
    </recommendedName>
</protein>
<keyword evidence="1" id="KW-1133">Transmembrane helix</keyword>
<comment type="caution">
    <text evidence="2">The sequence shown here is derived from an EMBL/GenBank/DDBJ whole genome shotgun (WGS) entry which is preliminary data.</text>
</comment>
<name>A0A1Y2HGD1_9FUNG</name>
<dbReference type="EMBL" id="MCFL01000034">
    <property type="protein sequence ID" value="ORZ33599.1"/>
    <property type="molecule type" value="Genomic_DNA"/>
</dbReference>
<keyword evidence="1" id="KW-0472">Membrane</keyword>
<dbReference type="Proteomes" id="UP000193411">
    <property type="component" value="Unassembled WGS sequence"/>
</dbReference>